<dbReference type="PROSITE" id="PS00674">
    <property type="entry name" value="AAA"/>
    <property type="match status" value="1"/>
</dbReference>
<evidence type="ECO:0000313" key="8">
    <source>
        <dbReference type="Proteomes" id="UP000054408"/>
    </source>
</evidence>
<dbReference type="Pfam" id="PF00004">
    <property type="entry name" value="AAA"/>
    <property type="match status" value="1"/>
</dbReference>
<dbReference type="InterPro" id="IPR003959">
    <property type="entry name" value="ATPase_AAA_core"/>
</dbReference>
<dbReference type="EMBL" id="GL349483">
    <property type="protein sequence ID" value="KNC53831.1"/>
    <property type="molecule type" value="Genomic_DNA"/>
</dbReference>
<dbReference type="GO" id="GO:0005524">
    <property type="term" value="F:ATP binding"/>
    <property type="evidence" value="ECO:0007669"/>
    <property type="project" value="UniProtKB-KW"/>
</dbReference>
<dbReference type="Gene3D" id="1.10.8.60">
    <property type="match status" value="1"/>
</dbReference>
<dbReference type="InterPro" id="IPR003593">
    <property type="entry name" value="AAA+_ATPase"/>
</dbReference>
<feature type="region of interest" description="Disordered" evidence="5">
    <location>
        <begin position="470"/>
        <end position="512"/>
    </location>
</feature>
<reference evidence="7 8" key="1">
    <citation type="submission" date="2010-05" db="EMBL/GenBank/DDBJ databases">
        <title>The Genome Sequence of Thecamonas trahens ATCC 50062.</title>
        <authorList>
            <consortium name="The Broad Institute Genome Sequencing Platform"/>
            <person name="Russ C."/>
            <person name="Cuomo C."/>
            <person name="Shea T."/>
            <person name="Young S.K."/>
            <person name="Zeng Q."/>
            <person name="Koehrsen M."/>
            <person name="Haas B."/>
            <person name="Borodovsky M."/>
            <person name="Guigo R."/>
            <person name="Alvarado L."/>
            <person name="Berlin A."/>
            <person name="Bochicchio J."/>
            <person name="Borenstein D."/>
            <person name="Chapman S."/>
            <person name="Chen Z."/>
            <person name="Freedman E."/>
            <person name="Gellesch M."/>
            <person name="Goldberg J."/>
            <person name="Griggs A."/>
            <person name="Gujja S."/>
            <person name="Heilman E."/>
            <person name="Heiman D."/>
            <person name="Hepburn T."/>
            <person name="Howarth C."/>
            <person name="Jen D."/>
            <person name="Larson L."/>
            <person name="Mehta T."/>
            <person name="Park D."/>
            <person name="Pearson M."/>
            <person name="Roberts A."/>
            <person name="Saif S."/>
            <person name="Shenoy N."/>
            <person name="Sisk P."/>
            <person name="Stolte C."/>
            <person name="Sykes S."/>
            <person name="Thomson T."/>
            <person name="Walk T."/>
            <person name="White J."/>
            <person name="Yandava C."/>
            <person name="Burger G."/>
            <person name="Gray M.W."/>
            <person name="Holland P.W.H."/>
            <person name="King N."/>
            <person name="Lang F.B.F."/>
            <person name="Roger A.J."/>
            <person name="Ruiz-Trillo I."/>
            <person name="Lander E."/>
            <person name="Nusbaum C."/>
        </authorList>
    </citation>
    <scope>NUCLEOTIDE SEQUENCE [LARGE SCALE GENOMIC DNA]</scope>
    <source>
        <strain evidence="7 8">ATCC 50062</strain>
    </source>
</reference>
<dbReference type="GeneID" id="25570201"/>
<evidence type="ECO:0000256" key="3">
    <source>
        <dbReference type="ARBA" id="ARBA00022840"/>
    </source>
</evidence>
<evidence type="ECO:0000256" key="5">
    <source>
        <dbReference type="SAM" id="MobiDB-lite"/>
    </source>
</evidence>
<name>A0A0L0DP67_THETB</name>
<dbReference type="AlphaFoldDB" id="A0A0L0DP67"/>
<dbReference type="InterPro" id="IPR015415">
    <property type="entry name" value="Spast_Vps4_C"/>
</dbReference>
<evidence type="ECO:0000259" key="6">
    <source>
        <dbReference type="SMART" id="SM00382"/>
    </source>
</evidence>
<organism evidence="7 8">
    <name type="scientific">Thecamonas trahens ATCC 50062</name>
    <dbReference type="NCBI Taxonomy" id="461836"/>
    <lineage>
        <taxon>Eukaryota</taxon>
        <taxon>Apusozoa</taxon>
        <taxon>Apusomonadida</taxon>
        <taxon>Apusomonadidae</taxon>
        <taxon>Thecamonas</taxon>
    </lineage>
</organism>
<dbReference type="FunFam" id="3.40.50.300:FF:000093">
    <property type="entry name" value="Fidgetin-like 1"/>
    <property type="match status" value="1"/>
</dbReference>
<dbReference type="Proteomes" id="UP000054408">
    <property type="component" value="Unassembled WGS sequence"/>
</dbReference>
<dbReference type="FunFam" id="1.10.8.60:FF:000022">
    <property type="entry name" value="Fidgetin like 1"/>
    <property type="match status" value="1"/>
</dbReference>
<dbReference type="Pfam" id="PF12767">
    <property type="entry name" value="SAGA-Tad1"/>
    <property type="match status" value="1"/>
</dbReference>
<gene>
    <name evidence="7" type="ORF">AMSG_12287</name>
</gene>
<dbReference type="PANTHER" id="PTHR23074">
    <property type="entry name" value="AAA DOMAIN-CONTAINING"/>
    <property type="match status" value="1"/>
</dbReference>
<dbReference type="Gene3D" id="3.40.50.300">
    <property type="entry name" value="P-loop containing nucleotide triphosphate hydrolases"/>
    <property type="match status" value="1"/>
</dbReference>
<dbReference type="OrthoDB" id="10251136at2759"/>
<dbReference type="InterPro" id="IPR027417">
    <property type="entry name" value="P-loop_NTPase"/>
</dbReference>
<dbReference type="RefSeq" id="XP_013754280.1">
    <property type="nucleotide sequence ID" value="XM_013898826.1"/>
</dbReference>
<evidence type="ECO:0000256" key="2">
    <source>
        <dbReference type="ARBA" id="ARBA00022741"/>
    </source>
</evidence>
<evidence type="ECO:0000256" key="1">
    <source>
        <dbReference type="ARBA" id="ARBA00006914"/>
    </source>
</evidence>
<dbReference type="Pfam" id="PF17862">
    <property type="entry name" value="AAA_lid_3"/>
    <property type="match status" value="1"/>
</dbReference>
<dbReference type="InterPro" id="IPR050304">
    <property type="entry name" value="MT-severing_AAA_ATPase"/>
</dbReference>
<dbReference type="InterPro" id="IPR041569">
    <property type="entry name" value="AAA_lid_3"/>
</dbReference>
<evidence type="ECO:0000313" key="7">
    <source>
        <dbReference type="EMBL" id="KNC53831.1"/>
    </source>
</evidence>
<dbReference type="eggNOG" id="KOG0740">
    <property type="taxonomic scope" value="Eukaryota"/>
</dbReference>
<dbReference type="CDD" id="cd22933">
    <property type="entry name" value="HFD_HFI1"/>
    <property type="match status" value="1"/>
</dbReference>
<dbReference type="GO" id="GO:0016887">
    <property type="term" value="F:ATP hydrolysis activity"/>
    <property type="evidence" value="ECO:0007669"/>
    <property type="project" value="InterPro"/>
</dbReference>
<keyword evidence="8" id="KW-1185">Reference proteome</keyword>
<dbReference type="Pfam" id="PF09336">
    <property type="entry name" value="Vps4_C"/>
    <property type="match status" value="1"/>
</dbReference>
<dbReference type="SMART" id="SM00382">
    <property type="entry name" value="AAA"/>
    <property type="match status" value="1"/>
</dbReference>
<feature type="domain" description="AAA+ ATPase" evidence="6">
    <location>
        <begin position="151"/>
        <end position="287"/>
    </location>
</feature>
<proteinExistence type="inferred from homology"/>
<feature type="compositionally biased region" description="Acidic residues" evidence="5">
    <location>
        <begin position="1"/>
        <end position="16"/>
    </location>
</feature>
<keyword evidence="3 4" id="KW-0067">ATP-binding</keyword>
<keyword evidence="2 4" id="KW-0547">Nucleotide-binding</keyword>
<comment type="similarity">
    <text evidence="1 4">Belongs to the AAA ATPase family.</text>
</comment>
<protein>
    <recommendedName>
        <fullName evidence="6">AAA+ ATPase domain-containing protein</fullName>
    </recommendedName>
</protein>
<sequence>MAGGAGDDESGDDGGDEQANPFLSAYDKLRIDDKKKGIKRSGLSKRGGTSGAGGASGGSGRGSSRSGSGGGGRGGSRGGGGGGGGSNEDVDERLKNIDPAFVEMIENEILDTRMNVTWDDIAGLAAAKKAVMEIVVLPLLRPDLFTGLRSVPKGILLFGPPGTGKTMIGKAISAQSGATFFSISASALTSKWVGQGEKMVRALFAVARVHQPAVIFIDEIDSLLCQRSEKDMESSRRIKTEFLIQLDGCGSASQEQLLVVGATNRPQELDEAARRRMVKRLYIPLPDADGRRALVQRLLAEQPHSLDDADIETLVAATAGFSGADVKALCTEAALGPIRELTNMTSIETMQAIRDISADAVRPLSKADFDEAMLTVRPSVSPSEITHYIEWNKLYGSTRAKLEATSKRLETCLGSAFKGYQECLRKYFAYQLSKVELDAFVRTVLGKEHIELHNTFMADILANARHAEPPANMGNALEERKRKRSMGAGSGRFSKSVKRDTHASPASSGTNMATPYMMSLVEASNAKGGPGGRGRKRSVYAGRAGYGRRFRATAPSLSSGIHLCSQTKSLPSAAALAERMKKMAVEAELNGVDPDAAALLGTALRVHLKNLLSTCVDIVATVRTAKAASAPPPSSPPANGHKAAAVADSPRTTIGVADLALAVQVAPLILGDDLPIARERLVLLERKLSTHHQ</sequence>
<dbReference type="SUPFAM" id="SSF52540">
    <property type="entry name" value="P-loop containing nucleoside triphosphate hydrolases"/>
    <property type="match status" value="1"/>
</dbReference>
<dbReference type="InterPro" id="IPR024738">
    <property type="entry name" value="Hfi1/Tada1"/>
</dbReference>
<feature type="compositionally biased region" description="Gly residues" evidence="5">
    <location>
        <begin position="48"/>
        <end position="86"/>
    </location>
</feature>
<accession>A0A0L0DP67</accession>
<dbReference type="PANTHER" id="PTHR23074:SF17">
    <property type="entry name" value="FIDGETIN-LIKE PROTEIN 1"/>
    <property type="match status" value="1"/>
</dbReference>
<dbReference type="STRING" id="461836.A0A0L0DP67"/>
<evidence type="ECO:0000256" key="4">
    <source>
        <dbReference type="RuleBase" id="RU003651"/>
    </source>
</evidence>
<dbReference type="GO" id="GO:0070461">
    <property type="term" value="C:SAGA-type complex"/>
    <property type="evidence" value="ECO:0007669"/>
    <property type="project" value="InterPro"/>
</dbReference>
<dbReference type="InterPro" id="IPR003960">
    <property type="entry name" value="ATPase_AAA_CS"/>
</dbReference>
<feature type="region of interest" description="Disordered" evidence="5">
    <location>
        <begin position="1"/>
        <end position="91"/>
    </location>
</feature>